<dbReference type="InterPro" id="IPR022703">
    <property type="entry name" value="DUF3533"/>
</dbReference>
<evidence type="ECO:0000259" key="2">
    <source>
        <dbReference type="Pfam" id="PF12051"/>
    </source>
</evidence>
<reference evidence="3 4" key="1">
    <citation type="submission" date="2020-06" db="EMBL/GenBank/DDBJ databases">
        <title>The yeast mating-type switching endonuclease HO is a domesticated member of an unorthodox homing genetic element family.</title>
        <authorList>
            <person name="Coughlan A.Y."/>
            <person name="Lombardi L."/>
            <person name="Braun-Galleani S."/>
            <person name="Martos A.R."/>
            <person name="Galeote V."/>
            <person name="Bigey F."/>
            <person name="Dequin S."/>
            <person name="Byrne K.P."/>
            <person name="Wolfe K.H."/>
        </authorList>
    </citation>
    <scope>NUCLEOTIDE SEQUENCE [LARGE SCALE GENOMIC DNA]</scope>
    <source>
        <strain evidence="3 4">CBS2947</strain>
    </source>
</reference>
<dbReference type="AlphaFoldDB" id="A0A7H9HWJ4"/>
<protein>
    <recommendedName>
        <fullName evidence="2">DUF3533 domain-containing protein</fullName>
    </recommendedName>
</protein>
<dbReference type="InterPro" id="IPR053001">
    <property type="entry name" value="MNNG_permease-like"/>
</dbReference>
<keyword evidence="1" id="KW-0472">Membrane</keyword>
<keyword evidence="4" id="KW-1185">Reference proteome</keyword>
<gene>
    <name evidence="3" type="ORF">HG537_0E05020</name>
</gene>
<feature type="transmembrane region" description="Helical" evidence="1">
    <location>
        <begin position="327"/>
        <end position="352"/>
    </location>
</feature>
<evidence type="ECO:0000313" key="3">
    <source>
        <dbReference type="EMBL" id="QLQ81147.1"/>
    </source>
</evidence>
<keyword evidence="1" id="KW-0812">Transmembrane</keyword>
<feature type="transmembrane region" description="Helical" evidence="1">
    <location>
        <begin position="359"/>
        <end position="380"/>
    </location>
</feature>
<feature type="domain" description="DUF3533" evidence="2">
    <location>
        <begin position="91"/>
        <end position="466"/>
    </location>
</feature>
<feature type="transmembrane region" description="Helical" evidence="1">
    <location>
        <begin position="286"/>
        <end position="307"/>
    </location>
</feature>
<accession>A0A7H9HWJ4</accession>
<organism evidence="3 4">
    <name type="scientific">Torulaspora globosa</name>
    <dbReference type="NCBI Taxonomy" id="48254"/>
    <lineage>
        <taxon>Eukaryota</taxon>
        <taxon>Fungi</taxon>
        <taxon>Dikarya</taxon>
        <taxon>Ascomycota</taxon>
        <taxon>Saccharomycotina</taxon>
        <taxon>Saccharomycetes</taxon>
        <taxon>Saccharomycetales</taxon>
        <taxon>Saccharomycetaceae</taxon>
        <taxon>Torulaspora</taxon>
    </lineage>
</organism>
<evidence type="ECO:0000313" key="4">
    <source>
        <dbReference type="Proteomes" id="UP000510647"/>
    </source>
</evidence>
<dbReference type="Pfam" id="PF12051">
    <property type="entry name" value="DUF3533"/>
    <property type="match status" value="1"/>
</dbReference>
<dbReference type="EMBL" id="CP059271">
    <property type="protein sequence ID" value="QLQ81147.1"/>
    <property type="molecule type" value="Genomic_DNA"/>
</dbReference>
<dbReference type="PANTHER" id="PTHR34814:SF1">
    <property type="entry name" value="NITROSOGUANIDINE RESISTANCE PROTEIN SNG1"/>
    <property type="match status" value="1"/>
</dbReference>
<sequence length="495" mass="55549">MASADEEALNRAYTEGVSECMNKVVNKDLHVVGGSGSSTAESAAEYDGGAAVVEAKGQEGSAALQRMKTRFFSPKLKQHRRKIIWTFVFTNVLLGACVLSLLSIYWGATYKREHYMFKVNVLTVIQDESELVGTTMSAAIATLVAGVPCTWHVFNASEFREKYKVSSDQIDQKVLDLIYGEKYWMALNVKKNATNALYDSLTGGPTAFNSTNYFEAIYESGRDPTSVQTAIVPNMRSLEEVYRAYFVDQYLPSLLGNLTETPSPDRIIAALNLNFEYLDYRPFYDALLLAPLQVGLIYCLLLTFFQLSLFAPLHAEIAKVVKPRHMLFYRIGISWLTYFFLSLFFCTISAIFQVNFTKAFGRAGFIVYWMSTWLLMMALGGANENAISLILTVGPQYLGFWLMTWIILNISPSFYPLVLNNQFYRYGYAMPIHNGVDIFKVIFLDLSKHNMGRNYGILVAWVALNTALLPFVLSFVGKTMQKRAAAAAAAQKPTN</sequence>
<dbReference type="GO" id="GO:0016020">
    <property type="term" value="C:membrane"/>
    <property type="evidence" value="ECO:0007669"/>
    <property type="project" value="TreeGrafter"/>
</dbReference>
<feature type="transmembrane region" description="Helical" evidence="1">
    <location>
        <begin position="131"/>
        <end position="154"/>
    </location>
</feature>
<proteinExistence type="predicted"/>
<feature type="transmembrane region" description="Helical" evidence="1">
    <location>
        <begin position="455"/>
        <end position="476"/>
    </location>
</feature>
<dbReference type="PANTHER" id="PTHR34814">
    <property type="entry name" value="NITROSOGUANIDINE RESISTANCE PROTEIN SNG1"/>
    <property type="match status" value="1"/>
</dbReference>
<keyword evidence="1" id="KW-1133">Transmembrane helix</keyword>
<feature type="transmembrane region" description="Helical" evidence="1">
    <location>
        <begin position="386"/>
        <end position="411"/>
    </location>
</feature>
<dbReference type="Proteomes" id="UP000510647">
    <property type="component" value="Chromosome 5"/>
</dbReference>
<evidence type="ECO:0000256" key="1">
    <source>
        <dbReference type="SAM" id="Phobius"/>
    </source>
</evidence>
<name>A0A7H9HWJ4_9SACH</name>
<feature type="transmembrane region" description="Helical" evidence="1">
    <location>
        <begin position="83"/>
        <end position="108"/>
    </location>
</feature>
<dbReference type="OrthoDB" id="2140105at2759"/>